<dbReference type="KEGG" id="cgle:NCTC11432_02463"/>
<proteinExistence type="predicted"/>
<dbReference type="EMBL" id="LR134289">
    <property type="protein sequence ID" value="VEE08060.1"/>
    <property type="molecule type" value="Genomic_DNA"/>
</dbReference>
<dbReference type="AlphaFoldDB" id="A0A3S4MQ93"/>
<name>A0A3S4MQ93_CHRGE</name>
<evidence type="ECO:0000313" key="2">
    <source>
        <dbReference type="Proteomes" id="UP000279227"/>
    </source>
</evidence>
<evidence type="ECO:0000313" key="1">
    <source>
        <dbReference type="EMBL" id="VEE08060.1"/>
    </source>
</evidence>
<dbReference type="Proteomes" id="UP000279227">
    <property type="component" value="Chromosome"/>
</dbReference>
<reference evidence="1 2" key="1">
    <citation type="submission" date="2018-12" db="EMBL/GenBank/DDBJ databases">
        <authorList>
            <consortium name="Pathogen Informatics"/>
        </authorList>
    </citation>
    <scope>NUCLEOTIDE SEQUENCE [LARGE SCALE GENOMIC DNA]</scope>
    <source>
        <strain evidence="1 2">NCTC11432</strain>
    </source>
</reference>
<protein>
    <submittedName>
        <fullName evidence="1">Uncharacterized protein</fullName>
    </submittedName>
</protein>
<sequence>MPLMKGMKTKELINNVVSINLKNKKEFEGILVDISDDWCYIKYIPVDYVVDGFVMINQRYIKNIQRSEEHEFKENILRLKGVIAEKSVELNIDDNIKLLSDMQSKIELIQIELKYPHKCYIGKIHLVKGHSFKARLLSPKANWLLIESFLYKEIRAIYFDNDYVNSLQLVLPPISDLD</sequence>
<gene>
    <name evidence="1" type="ORF">NCTC11432_02463</name>
</gene>
<organism evidence="1 2">
    <name type="scientific">Chryseobacterium gleum</name>
    <name type="common">Flavobacterium gleum</name>
    <dbReference type="NCBI Taxonomy" id="250"/>
    <lineage>
        <taxon>Bacteria</taxon>
        <taxon>Pseudomonadati</taxon>
        <taxon>Bacteroidota</taxon>
        <taxon>Flavobacteriia</taxon>
        <taxon>Flavobacteriales</taxon>
        <taxon>Weeksellaceae</taxon>
        <taxon>Chryseobacterium group</taxon>
        <taxon>Chryseobacterium</taxon>
    </lineage>
</organism>
<accession>A0A3S4MQ93</accession>